<protein>
    <submittedName>
        <fullName evidence="2">Uncharacterized protein</fullName>
    </submittedName>
</protein>
<feature type="compositionally biased region" description="Basic and acidic residues" evidence="1">
    <location>
        <begin position="84"/>
        <end position="104"/>
    </location>
</feature>
<comment type="caution">
    <text evidence="2">The sequence shown here is derived from an EMBL/GenBank/DDBJ whole genome shotgun (WGS) entry which is preliminary data.</text>
</comment>
<reference evidence="3" key="1">
    <citation type="submission" date="2018-09" db="EMBL/GenBank/DDBJ databases">
        <authorList>
            <person name="Livingstone P.G."/>
            <person name="Whitworth D.E."/>
        </authorList>
    </citation>
    <scope>NUCLEOTIDE SEQUENCE [LARGE SCALE GENOMIC DNA]</scope>
    <source>
        <strain evidence="3">AB050A</strain>
    </source>
</reference>
<dbReference type="OrthoDB" id="9975015at2"/>
<dbReference type="AlphaFoldDB" id="A0A3A8PLJ7"/>
<evidence type="ECO:0000313" key="2">
    <source>
        <dbReference type="EMBL" id="RKH56969.1"/>
    </source>
</evidence>
<dbReference type="Proteomes" id="UP000267003">
    <property type="component" value="Unassembled WGS sequence"/>
</dbReference>
<keyword evidence="3" id="KW-1185">Reference proteome</keyword>
<gene>
    <name evidence="2" type="ORF">D7W81_32435</name>
</gene>
<evidence type="ECO:0000256" key="1">
    <source>
        <dbReference type="SAM" id="MobiDB-lite"/>
    </source>
</evidence>
<accession>A0A3A8PLJ7</accession>
<evidence type="ECO:0000313" key="3">
    <source>
        <dbReference type="Proteomes" id="UP000267003"/>
    </source>
</evidence>
<feature type="region of interest" description="Disordered" evidence="1">
    <location>
        <begin position="84"/>
        <end position="114"/>
    </location>
</feature>
<organism evidence="2 3">
    <name type="scientific">Corallococcus aberystwythensis</name>
    <dbReference type="NCBI Taxonomy" id="2316722"/>
    <lineage>
        <taxon>Bacteria</taxon>
        <taxon>Pseudomonadati</taxon>
        <taxon>Myxococcota</taxon>
        <taxon>Myxococcia</taxon>
        <taxon>Myxococcales</taxon>
        <taxon>Cystobacterineae</taxon>
        <taxon>Myxococcaceae</taxon>
        <taxon>Corallococcus</taxon>
    </lineage>
</organism>
<sequence length="131" mass="13780">MAKHDIEVGLITSQDLPKLAEAGHVEAPAVGQGARELRQAVETALAETWSLMGVLDTGKKAADGGKKLVDTGLTDKGKDIEDKAIHKEKDARDEAHKKINEDKAKKKGKEASAALGSSAHAFASALSDLRA</sequence>
<name>A0A3A8PLJ7_9BACT</name>
<dbReference type="EMBL" id="RAWK01000257">
    <property type="protein sequence ID" value="RKH56969.1"/>
    <property type="molecule type" value="Genomic_DNA"/>
</dbReference>
<proteinExistence type="predicted"/>
<dbReference type="RefSeq" id="WP_120559283.1">
    <property type="nucleotide sequence ID" value="NZ_RAWK01000257.1"/>
</dbReference>